<dbReference type="GO" id="GO:0006313">
    <property type="term" value="P:DNA transposition"/>
    <property type="evidence" value="ECO:0007669"/>
    <property type="project" value="InterPro"/>
</dbReference>
<dbReference type="AlphaFoldDB" id="A0A3G4RKG2"/>
<name>A0A3G4RKG2_CITFR</name>
<accession>A0A3G4RKG2</accession>
<dbReference type="GO" id="GO:0003677">
    <property type="term" value="F:DNA binding"/>
    <property type="evidence" value="ECO:0007669"/>
    <property type="project" value="InterPro"/>
</dbReference>
<dbReference type="EMBL" id="MH892479">
    <property type="protein sequence ID" value="AYU66155.1"/>
    <property type="molecule type" value="Genomic_DNA"/>
</dbReference>
<evidence type="ECO:0000259" key="1">
    <source>
        <dbReference type="Pfam" id="PF04986"/>
    </source>
</evidence>
<dbReference type="InterPro" id="IPR007069">
    <property type="entry name" value="Transposase_32"/>
</dbReference>
<reference evidence="2" key="1">
    <citation type="submission" date="2018-09" db="EMBL/GenBank/DDBJ databases">
        <title>Complete sequence of plasmid pNDM-2262 from Citrobacter freundii strain 2262.</title>
        <authorList>
            <person name="Li M."/>
            <person name="Li F."/>
            <person name="Tong Y."/>
        </authorList>
    </citation>
    <scope>NUCLEOTIDE SEQUENCE</scope>
    <source>
        <strain evidence="2">2262</strain>
        <plasmid evidence="2">pNDM-2262</plasmid>
    </source>
</reference>
<organism evidence="2">
    <name type="scientific">Citrobacter freundii</name>
    <dbReference type="NCBI Taxonomy" id="546"/>
    <lineage>
        <taxon>Bacteria</taxon>
        <taxon>Pseudomonadati</taxon>
        <taxon>Pseudomonadota</taxon>
        <taxon>Gammaproteobacteria</taxon>
        <taxon>Enterobacterales</taxon>
        <taxon>Enterobacteriaceae</taxon>
        <taxon>Citrobacter</taxon>
        <taxon>Citrobacter freundii complex</taxon>
    </lineage>
</organism>
<dbReference type="GO" id="GO:0004803">
    <property type="term" value="F:transposase activity"/>
    <property type="evidence" value="ECO:0007669"/>
    <property type="project" value="InterPro"/>
</dbReference>
<protein>
    <submittedName>
        <fullName evidence="2">Transposase</fullName>
    </submittedName>
</protein>
<dbReference type="Pfam" id="PF04986">
    <property type="entry name" value="Y2_Tnp"/>
    <property type="match status" value="1"/>
</dbReference>
<feature type="domain" description="Transposase IS801/IS1294" evidence="1">
    <location>
        <begin position="2"/>
        <end position="22"/>
    </location>
</feature>
<proteinExistence type="predicted"/>
<evidence type="ECO:0000313" key="2">
    <source>
        <dbReference type="EMBL" id="AYU66155.1"/>
    </source>
</evidence>
<keyword evidence="2" id="KW-0614">Plasmid</keyword>
<sequence>MSHIPAKNFKKVRYYGFLSNRKRCELLPKVYEALQMEARK</sequence>
<geneLocation type="plasmid" evidence="2">
    <name>pNDM-2262</name>
</geneLocation>